<gene>
    <name evidence="2" type="ORF">ECRASSUSDP1_LOCUS3577</name>
</gene>
<comment type="caution">
    <text evidence="2">The sequence shown here is derived from an EMBL/GenBank/DDBJ whole genome shotgun (WGS) entry which is preliminary data.</text>
</comment>
<dbReference type="SUPFAM" id="SSF56815">
    <property type="entry name" value="Sec1/munc18-like (SM) proteins"/>
    <property type="match status" value="1"/>
</dbReference>
<reference evidence="2" key="1">
    <citation type="submission" date="2023-07" db="EMBL/GenBank/DDBJ databases">
        <authorList>
            <consortium name="AG Swart"/>
            <person name="Singh M."/>
            <person name="Singh A."/>
            <person name="Seah K."/>
            <person name="Emmerich C."/>
        </authorList>
    </citation>
    <scope>NUCLEOTIDE SEQUENCE</scope>
    <source>
        <strain evidence="2">DP1</strain>
    </source>
</reference>
<dbReference type="EMBL" id="CAMPGE010003420">
    <property type="protein sequence ID" value="CAI2362255.1"/>
    <property type="molecule type" value="Genomic_DNA"/>
</dbReference>
<dbReference type="AlphaFoldDB" id="A0AAD1U6H9"/>
<keyword evidence="3" id="KW-1185">Reference proteome</keyword>
<accession>A0AAD1U6H9</accession>
<proteinExistence type="inferred from homology"/>
<evidence type="ECO:0000313" key="3">
    <source>
        <dbReference type="Proteomes" id="UP001295684"/>
    </source>
</evidence>
<protein>
    <submittedName>
        <fullName evidence="2">Uncharacterized protein</fullName>
    </submittedName>
</protein>
<organism evidence="2 3">
    <name type="scientific">Euplotes crassus</name>
    <dbReference type="NCBI Taxonomy" id="5936"/>
    <lineage>
        <taxon>Eukaryota</taxon>
        <taxon>Sar</taxon>
        <taxon>Alveolata</taxon>
        <taxon>Ciliophora</taxon>
        <taxon>Intramacronucleata</taxon>
        <taxon>Spirotrichea</taxon>
        <taxon>Hypotrichia</taxon>
        <taxon>Euplotida</taxon>
        <taxon>Euplotidae</taxon>
        <taxon>Moneuplotes</taxon>
    </lineage>
</organism>
<evidence type="ECO:0000256" key="1">
    <source>
        <dbReference type="ARBA" id="ARBA00009884"/>
    </source>
</evidence>
<dbReference type="Gene3D" id="1.25.40.850">
    <property type="match status" value="1"/>
</dbReference>
<dbReference type="Gene3D" id="3.40.50.1910">
    <property type="match status" value="2"/>
</dbReference>
<dbReference type="InterPro" id="IPR043155">
    <property type="entry name" value="VPS33_dom3b"/>
</dbReference>
<dbReference type="InterPro" id="IPR027482">
    <property type="entry name" value="Sec1-like_dom2"/>
</dbReference>
<evidence type="ECO:0000313" key="2">
    <source>
        <dbReference type="EMBL" id="CAI2362255.1"/>
    </source>
</evidence>
<dbReference type="PANTHER" id="PTHR11679">
    <property type="entry name" value="VESICLE PROTEIN SORTING-ASSOCIATED"/>
    <property type="match status" value="1"/>
</dbReference>
<dbReference type="Pfam" id="PF00995">
    <property type="entry name" value="Sec1"/>
    <property type="match status" value="1"/>
</dbReference>
<dbReference type="InterPro" id="IPR036045">
    <property type="entry name" value="Sec1-like_sf"/>
</dbReference>
<dbReference type="Proteomes" id="UP001295684">
    <property type="component" value="Unassembled WGS sequence"/>
</dbReference>
<dbReference type="InterPro" id="IPR001619">
    <property type="entry name" value="Sec1-like"/>
</dbReference>
<comment type="similarity">
    <text evidence="1">Belongs to the STXBP/unc-18/SEC1 family.</text>
</comment>
<name>A0AAD1U6H9_EUPCR</name>
<sequence length="627" mass="73032">MEDEGEFPVNFNVIDEYFKEKFTDYFNRFDQGFILMVDPELYNLLPIDKDVKPKIKRYFVLDEGVEDILTDQLEPTLSKEEINRMENTSQLGTVIFILKPKKAIIEKAYMVRKVVERSGITDCNYLFVPRGPKYLSQSYLISNPEKITFINMNIVPFERDVLSLEINDSFFNSIQQEDLEYIQQSYEAISRLEKVYGTIKYKFACGPNAVNVLNKLLSVSSELTVPFQISDSSVYDGYDSTMKGGEIDGLILMDRRADLITPFCIQQTYEGMLDEHFGINATMLRTKSSIIRGSDEEEKKAASEGSLPKFEVMTLKSDHDLILDEIRDLHFVALESKFSQRVIDIDRIIKEKDNPKNVDDLEKYIEKLKNMKIVKVKDKLTFHINLAHHINSEINNFDYSDCLGLEQKIIYGENSKEMIESLELLMAKGADRDSILRLFALISITQGGIKEKVYQELFKQYIDCYGFEEMNTLLNMEEMLLFMKKQTRYKYDWNRIMREFLIINEETQLKNPIDYSYVYNGYSPLSVKVIDYCMSEKGFYNMDTKLKYVTNKVKYPHNEKELFDRKGPASSGGRKKVILVFYIGGITYSEISAIRFLNKLHTDKVFVVATTQIINFKKCIEQVRTHI</sequence>
<dbReference type="GO" id="GO:0016192">
    <property type="term" value="P:vesicle-mediated transport"/>
    <property type="evidence" value="ECO:0007669"/>
    <property type="project" value="InterPro"/>
</dbReference>